<dbReference type="Proteomes" id="UP000215005">
    <property type="component" value="Chromosome"/>
</dbReference>
<dbReference type="EMBL" id="CP022753">
    <property type="protein sequence ID" value="ASU81498.1"/>
    <property type="molecule type" value="Genomic_DNA"/>
</dbReference>
<dbReference type="AlphaFoldDB" id="A0A223S071"/>
<dbReference type="KEGG" id="ngv:CDO52_00700"/>
<reference evidence="1 2" key="1">
    <citation type="submission" date="2017-08" db="EMBL/GenBank/DDBJ databases">
        <title>The complete genome sequence of Nocardiopsis gilva YIM 90087.</title>
        <authorList>
            <person name="Yin M."/>
            <person name="Tang S."/>
        </authorList>
    </citation>
    <scope>NUCLEOTIDE SEQUENCE [LARGE SCALE GENOMIC DNA]</scope>
    <source>
        <strain evidence="1 2">YIM 90087</strain>
    </source>
</reference>
<protein>
    <submittedName>
        <fullName evidence="1">Uncharacterized protein</fullName>
    </submittedName>
</protein>
<evidence type="ECO:0000313" key="1">
    <source>
        <dbReference type="EMBL" id="ASU81498.1"/>
    </source>
</evidence>
<sequence length="173" mass="19131">MIYETDTQTLLIYTGTIWETLVYHGDFKTYTPTWTADTTNPSIGNGTLIGRYRRLPGRMVWVRISWARGSTTNMGSGTYSFDLPANLPAETGTRWIGTVVGAEDSGDVRSRHGVALILAGGSGDKIDRIRWDISDTDGDLDNWTDSVAEPVFEDGGFLTINMLYETTYVESDA</sequence>
<name>A0A223S071_9ACTN</name>
<accession>A0A223S071</accession>
<gene>
    <name evidence="1" type="ORF">CDO52_00700</name>
</gene>
<proteinExistence type="predicted"/>
<keyword evidence="2" id="KW-1185">Reference proteome</keyword>
<evidence type="ECO:0000313" key="2">
    <source>
        <dbReference type="Proteomes" id="UP000215005"/>
    </source>
</evidence>
<organism evidence="1 2">
    <name type="scientific">Nocardiopsis gilva YIM 90087</name>
    <dbReference type="NCBI Taxonomy" id="1235441"/>
    <lineage>
        <taxon>Bacteria</taxon>
        <taxon>Bacillati</taxon>
        <taxon>Actinomycetota</taxon>
        <taxon>Actinomycetes</taxon>
        <taxon>Streptosporangiales</taxon>
        <taxon>Nocardiopsidaceae</taxon>
        <taxon>Nocardiopsis</taxon>
    </lineage>
</organism>